<keyword evidence="5" id="KW-1185">Reference proteome</keyword>
<gene>
    <name evidence="4" type="ORF">NEMVEDRAFT_v1g199886</name>
</gene>
<evidence type="ECO:0000313" key="5">
    <source>
        <dbReference type="Proteomes" id="UP000001593"/>
    </source>
</evidence>
<dbReference type="PhylomeDB" id="A7RNW6"/>
<dbReference type="eggNOG" id="KOG2947">
    <property type="taxonomic scope" value="Eukaryota"/>
</dbReference>
<dbReference type="STRING" id="45351.A7RNW6"/>
<dbReference type="InterPro" id="IPR002173">
    <property type="entry name" value="Carboh/pur_kinase_PfkB_CS"/>
</dbReference>
<proteinExistence type="predicted"/>
<dbReference type="InterPro" id="IPR029056">
    <property type="entry name" value="Ribokinase-like"/>
</dbReference>
<organism evidence="4 5">
    <name type="scientific">Nematostella vectensis</name>
    <name type="common">Starlet sea anemone</name>
    <dbReference type="NCBI Taxonomy" id="45351"/>
    <lineage>
        <taxon>Eukaryota</taxon>
        <taxon>Metazoa</taxon>
        <taxon>Cnidaria</taxon>
        <taxon>Anthozoa</taxon>
        <taxon>Hexacorallia</taxon>
        <taxon>Actiniaria</taxon>
        <taxon>Edwardsiidae</taxon>
        <taxon>Nematostella</taxon>
    </lineage>
</organism>
<accession>A7RNW6</accession>
<dbReference type="SUPFAM" id="SSF53613">
    <property type="entry name" value="Ribokinase-like"/>
    <property type="match status" value="1"/>
</dbReference>
<dbReference type="AlphaFoldDB" id="A7RNW6"/>
<keyword evidence="1" id="KW-0808">Transferase</keyword>
<dbReference type="Proteomes" id="UP000001593">
    <property type="component" value="Unassembled WGS sequence"/>
</dbReference>
<dbReference type="Pfam" id="PF00294">
    <property type="entry name" value="PfkB"/>
    <property type="match status" value="1"/>
</dbReference>
<dbReference type="GO" id="GO:0006796">
    <property type="term" value="P:phosphate-containing compound metabolic process"/>
    <property type="evidence" value="ECO:0007669"/>
    <property type="project" value="UniProtKB-ARBA"/>
</dbReference>
<dbReference type="InterPro" id="IPR052562">
    <property type="entry name" value="Ketohexokinase-related"/>
</dbReference>
<name>A7RNW6_NEMVE</name>
<reference evidence="4 5" key="1">
    <citation type="journal article" date="2007" name="Science">
        <title>Sea anemone genome reveals ancestral eumetazoan gene repertoire and genomic organization.</title>
        <authorList>
            <person name="Putnam N.H."/>
            <person name="Srivastava M."/>
            <person name="Hellsten U."/>
            <person name="Dirks B."/>
            <person name="Chapman J."/>
            <person name="Salamov A."/>
            <person name="Terry A."/>
            <person name="Shapiro H."/>
            <person name="Lindquist E."/>
            <person name="Kapitonov V.V."/>
            <person name="Jurka J."/>
            <person name="Genikhovich G."/>
            <person name="Grigoriev I.V."/>
            <person name="Lucas S.M."/>
            <person name="Steele R.E."/>
            <person name="Finnerty J.R."/>
            <person name="Technau U."/>
            <person name="Martindale M.Q."/>
            <person name="Rokhsar D.S."/>
        </authorList>
    </citation>
    <scope>NUCLEOTIDE SEQUENCE [LARGE SCALE GENOMIC DNA]</scope>
    <source>
        <strain evidence="5">CH2 X CH6</strain>
    </source>
</reference>
<feature type="domain" description="Carbohydrate kinase PfkB" evidence="3">
    <location>
        <begin position="27"/>
        <end position="168"/>
    </location>
</feature>
<evidence type="ECO:0000256" key="2">
    <source>
        <dbReference type="ARBA" id="ARBA00022777"/>
    </source>
</evidence>
<dbReference type="KEGG" id="nve:5518877"/>
<dbReference type="InParanoid" id="A7RNW6"/>
<evidence type="ECO:0000313" key="4">
    <source>
        <dbReference type="EMBL" id="EDO46814.1"/>
    </source>
</evidence>
<dbReference type="EMBL" id="DS469524">
    <property type="protein sequence ID" value="EDO46814.1"/>
    <property type="molecule type" value="Genomic_DNA"/>
</dbReference>
<evidence type="ECO:0000259" key="3">
    <source>
        <dbReference type="Pfam" id="PF00294"/>
    </source>
</evidence>
<dbReference type="InterPro" id="IPR011611">
    <property type="entry name" value="PfkB_dom"/>
</dbReference>
<dbReference type="HOGENOM" id="CLU_027634_3_0_1"/>
<dbReference type="GO" id="GO:0016301">
    <property type="term" value="F:kinase activity"/>
    <property type="evidence" value="ECO:0007669"/>
    <property type="project" value="UniProtKB-KW"/>
</dbReference>
<dbReference type="PANTHER" id="PTHR42774">
    <property type="entry name" value="PHOSPHOTRANSFERASE SYSTEM TRANSPORT PROTEIN"/>
    <property type="match status" value="1"/>
</dbReference>
<dbReference type="PROSITE" id="PS00584">
    <property type="entry name" value="PFKB_KINASES_2"/>
    <property type="match status" value="1"/>
</dbReference>
<dbReference type="Gene3D" id="3.40.1190.20">
    <property type="match status" value="1"/>
</dbReference>
<evidence type="ECO:0000256" key="1">
    <source>
        <dbReference type="ARBA" id="ARBA00022679"/>
    </source>
</evidence>
<sequence length="186" mass="20666">MEEFDKLDLKHYDWIQFEARRNVDQTLAMLEKVDRHNRTNSNQITVAVEIEKKEERLQVLLPKADVIFISKDFAKHLGYMDSRSALCGLYPQVRPGAMLICPWGADGADAMNGSGAVLHSDGYPTPIVRDTLGAGDTFIAGVIDALIKDCSLEECLSLGCKLAGYKCGVDGYSGLGKYWKQIYTKL</sequence>
<keyword evidence="2" id="KW-0418">Kinase</keyword>
<dbReference type="PANTHER" id="PTHR42774:SF3">
    <property type="entry name" value="KETOHEXOKINASE"/>
    <property type="match status" value="1"/>
</dbReference>
<protein>
    <recommendedName>
        <fullName evidence="3">Carbohydrate kinase PfkB domain-containing protein</fullName>
    </recommendedName>
</protein>